<evidence type="ECO:0000313" key="3">
    <source>
        <dbReference type="Proteomes" id="UP000284841"/>
    </source>
</evidence>
<dbReference type="Proteomes" id="UP000284841">
    <property type="component" value="Unassembled WGS sequence"/>
</dbReference>
<organism evidence="2 3">
    <name type="scientific">Emergencia timonensis</name>
    <dbReference type="NCBI Taxonomy" id="1776384"/>
    <lineage>
        <taxon>Bacteria</taxon>
        <taxon>Bacillati</taxon>
        <taxon>Bacillota</taxon>
        <taxon>Clostridia</taxon>
        <taxon>Peptostreptococcales</taxon>
        <taxon>Anaerovoracaceae</taxon>
        <taxon>Emergencia</taxon>
    </lineage>
</organism>
<proteinExistence type="predicted"/>
<sequence>MQVLAFVIFLFIAFTAGIVIVIRSFFLLVKEYKEKKLDRVLKKGVATILIGIILTLLPTASFLLIRYSNSIGERNYVDTGTLIVWDPGQTSFHYKGEKYEEINLNLGNKDTVYWKESFQADRKIIFNIMSEISLIDRIFNANEKENVYLVTNSTGFPIYSSYNLFTSEKHRLKVEAYYNDLNHYDFWLLPDGDENNRNISINRSEYGQLLTIANRKKTKKINLKNSSESFELYSISKDKVIEISGPCLIKYGDKWYMEGMTTDFDDDDLDLLTSVIELPNHITEKLNKRHGKTI</sequence>
<dbReference type="EMBL" id="QRMS01000002">
    <property type="protein sequence ID" value="RHJ88299.1"/>
    <property type="molecule type" value="Genomic_DNA"/>
</dbReference>
<keyword evidence="3" id="KW-1185">Reference proteome</keyword>
<dbReference type="RefSeq" id="WP_118334929.1">
    <property type="nucleotide sequence ID" value="NZ_AP025567.1"/>
</dbReference>
<evidence type="ECO:0000256" key="1">
    <source>
        <dbReference type="SAM" id="Phobius"/>
    </source>
</evidence>
<protein>
    <submittedName>
        <fullName evidence="2">Uncharacterized protein</fullName>
    </submittedName>
</protein>
<feature type="transmembrane region" description="Helical" evidence="1">
    <location>
        <begin position="6"/>
        <end position="28"/>
    </location>
</feature>
<evidence type="ECO:0000313" key="2">
    <source>
        <dbReference type="EMBL" id="RHJ88299.1"/>
    </source>
</evidence>
<keyword evidence="1" id="KW-0812">Transmembrane</keyword>
<comment type="caution">
    <text evidence="2">The sequence shown here is derived from an EMBL/GenBank/DDBJ whole genome shotgun (WGS) entry which is preliminary data.</text>
</comment>
<keyword evidence="1" id="KW-1133">Transmembrane helix</keyword>
<gene>
    <name evidence="2" type="ORF">DW099_07775</name>
</gene>
<accession>A0A415E3Y6</accession>
<dbReference type="AlphaFoldDB" id="A0A415E3Y6"/>
<reference evidence="2 3" key="1">
    <citation type="submission" date="2018-08" db="EMBL/GenBank/DDBJ databases">
        <title>A genome reference for cultivated species of the human gut microbiota.</title>
        <authorList>
            <person name="Zou Y."/>
            <person name="Xue W."/>
            <person name="Luo G."/>
        </authorList>
    </citation>
    <scope>NUCLEOTIDE SEQUENCE [LARGE SCALE GENOMIC DNA]</scope>
    <source>
        <strain evidence="2 3">AM07-24</strain>
    </source>
</reference>
<name>A0A415E3Y6_9FIRM</name>
<dbReference type="STRING" id="1776384.GCA_900086585_03890"/>
<keyword evidence="1" id="KW-0472">Membrane</keyword>
<feature type="transmembrane region" description="Helical" evidence="1">
    <location>
        <begin position="40"/>
        <end position="65"/>
    </location>
</feature>